<reference evidence="1 2" key="1">
    <citation type="submission" date="2018-07" db="EMBL/GenBank/DDBJ databases">
        <title>The draft genome of Phyllobacterium salinisoli.</title>
        <authorList>
            <person name="Liu L."/>
            <person name="Li L."/>
            <person name="Zhang X."/>
            <person name="Liang L."/>
        </authorList>
    </citation>
    <scope>NUCLEOTIDE SEQUENCE [LARGE SCALE GENOMIC DNA]</scope>
    <source>
        <strain evidence="1 2">LLAN61</strain>
    </source>
</reference>
<dbReference type="RefSeq" id="WP_114440541.1">
    <property type="nucleotide sequence ID" value="NZ_QOZG01000004.1"/>
</dbReference>
<organism evidence="1 2">
    <name type="scientific">Phyllobacterium salinisoli</name>
    <dbReference type="NCBI Taxonomy" id="1899321"/>
    <lineage>
        <taxon>Bacteria</taxon>
        <taxon>Pseudomonadati</taxon>
        <taxon>Pseudomonadota</taxon>
        <taxon>Alphaproteobacteria</taxon>
        <taxon>Hyphomicrobiales</taxon>
        <taxon>Phyllobacteriaceae</taxon>
        <taxon>Phyllobacterium</taxon>
    </lineage>
</organism>
<dbReference type="OrthoDB" id="8065876at2"/>
<dbReference type="AlphaFoldDB" id="A0A368K611"/>
<name>A0A368K611_9HYPH</name>
<proteinExistence type="predicted"/>
<keyword evidence="2" id="KW-1185">Reference proteome</keyword>
<dbReference type="EMBL" id="QOZG01000004">
    <property type="protein sequence ID" value="RCS23903.1"/>
    <property type="molecule type" value="Genomic_DNA"/>
</dbReference>
<protein>
    <submittedName>
        <fullName evidence="1">Uncharacterized protein</fullName>
    </submittedName>
</protein>
<dbReference type="Proteomes" id="UP000253420">
    <property type="component" value="Unassembled WGS sequence"/>
</dbReference>
<evidence type="ECO:0000313" key="2">
    <source>
        <dbReference type="Proteomes" id="UP000253420"/>
    </source>
</evidence>
<gene>
    <name evidence="1" type="ORF">DUT91_11600</name>
</gene>
<comment type="caution">
    <text evidence="1">The sequence shown here is derived from an EMBL/GenBank/DDBJ whole genome shotgun (WGS) entry which is preliminary data.</text>
</comment>
<accession>A0A368K611</accession>
<sequence length="265" mass="29068">MFNHVNDDIVVNLKDRLRDIRHVIRQVGSNSQGRRLTNLPPKNPAELPEMLLGTAATFVDTALTMAETISISLISDHPARGRTNRIGSLKLYFSHPDGRRLFHREMYHLTKEVLRRSGRGDAFIHEAAFADVYISLARNHGNVFARALAQDASTRDIAKACAVLTIESVRRHPAKTMGTASPLPASVALQPETEILVFSTIGLAYAVATTQPQDTSAPTDDMSDLLESAFLAVSAREDRFAAAFASEDPCSALAELFSRLVVYLP</sequence>
<evidence type="ECO:0000313" key="1">
    <source>
        <dbReference type="EMBL" id="RCS23903.1"/>
    </source>
</evidence>